<evidence type="ECO:0000313" key="1">
    <source>
        <dbReference type="EMBL" id="GAA0140577.1"/>
    </source>
</evidence>
<name>A0AAV3NSA2_LITER</name>
<comment type="caution">
    <text evidence="1">The sequence shown here is derived from an EMBL/GenBank/DDBJ whole genome shotgun (WGS) entry which is preliminary data.</text>
</comment>
<evidence type="ECO:0000313" key="2">
    <source>
        <dbReference type="Proteomes" id="UP001454036"/>
    </source>
</evidence>
<sequence length="119" mass="13319">MPFTTRLNTVPIPTGFILSQFTQYNRIGDPQNHLKIFLAQMTMTKNDMDIYAKTFTNSLTGAALDWYMALPVNSIDSHASTVEAFIVKYSTSITNKQDESFDGFGTGITRVAERLSRAI</sequence>
<dbReference type="PANTHER" id="PTHR33223">
    <property type="entry name" value="CCHC-TYPE DOMAIN-CONTAINING PROTEIN"/>
    <property type="match status" value="1"/>
</dbReference>
<dbReference type="PANTHER" id="PTHR33223:SF8">
    <property type="entry name" value="OS04G0172440 PROTEIN"/>
    <property type="match status" value="1"/>
</dbReference>
<organism evidence="1 2">
    <name type="scientific">Lithospermum erythrorhizon</name>
    <name type="common">Purple gromwell</name>
    <name type="synonym">Lithospermum officinale var. erythrorhizon</name>
    <dbReference type="NCBI Taxonomy" id="34254"/>
    <lineage>
        <taxon>Eukaryota</taxon>
        <taxon>Viridiplantae</taxon>
        <taxon>Streptophyta</taxon>
        <taxon>Embryophyta</taxon>
        <taxon>Tracheophyta</taxon>
        <taxon>Spermatophyta</taxon>
        <taxon>Magnoliopsida</taxon>
        <taxon>eudicotyledons</taxon>
        <taxon>Gunneridae</taxon>
        <taxon>Pentapetalae</taxon>
        <taxon>asterids</taxon>
        <taxon>lamiids</taxon>
        <taxon>Boraginales</taxon>
        <taxon>Boraginaceae</taxon>
        <taxon>Boraginoideae</taxon>
        <taxon>Lithospermeae</taxon>
        <taxon>Lithospermum</taxon>
    </lineage>
</organism>
<dbReference type="Proteomes" id="UP001454036">
    <property type="component" value="Unassembled WGS sequence"/>
</dbReference>
<dbReference type="EMBL" id="BAABME010000196">
    <property type="protein sequence ID" value="GAA0140577.1"/>
    <property type="molecule type" value="Genomic_DNA"/>
</dbReference>
<keyword evidence="2" id="KW-1185">Reference proteome</keyword>
<accession>A0AAV3NSA2</accession>
<evidence type="ECO:0008006" key="3">
    <source>
        <dbReference type="Google" id="ProtNLM"/>
    </source>
</evidence>
<gene>
    <name evidence="1" type="ORF">LIER_01893</name>
</gene>
<protein>
    <recommendedName>
        <fullName evidence="3">Retrotransposon gag domain-containing protein</fullName>
    </recommendedName>
</protein>
<reference evidence="1 2" key="1">
    <citation type="submission" date="2024-01" db="EMBL/GenBank/DDBJ databases">
        <title>The complete chloroplast genome sequence of Lithospermum erythrorhizon: insights into the phylogenetic relationship among Boraginaceae species and the maternal lineages of purple gromwells.</title>
        <authorList>
            <person name="Okada T."/>
            <person name="Watanabe K."/>
        </authorList>
    </citation>
    <scope>NUCLEOTIDE SEQUENCE [LARGE SCALE GENOMIC DNA]</scope>
</reference>
<dbReference type="AlphaFoldDB" id="A0AAV3NSA2"/>
<proteinExistence type="predicted"/>